<reference evidence="1 2" key="1">
    <citation type="journal article" date="2016" name="Nat. Microbiol.">
        <title>Genomic inference of the metabolism of cosmopolitan subsurface Archaea, Hadesarchaea.</title>
        <authorList>
            <person name="Baker B.J."/>
            <person name="Saw J.H."/>
            <person name="Lind A.E."/>
            <person name="Lazar C.S."/>
            <person name="Hinrichs K.-U."/>
            <person name="Teske A.P."/>
            <person name="Ettema T.J."/>
        </authorList>
    </citation>
    <scope>NUCLEOTIDE SEQUENCE [LARGE SCALE GENOMIC DNA]</scope>
</reference>
<accession>A0A147JYI7</accession>
<organism evidence="1 2">
    <name type="scientific">Hadarchaeum yellowstonense</name>
    <dbReference type="NCBI Taxonomy" id="1776334"/>
    <lineage>
        <taxon>Archaea</taxon>
        <taxon>Methanobacteriati</taxon>
        <taxon>Candidatus Hadarchaeota</taxon>
        <taxon>Candidatus Hadarchaeia</taxon>
        <taxon>Candidatus Hadarchaeales</taxon>
        <taxon>Candidatus Hadarchaeaceae</taxon>
        <taxon>Candidatus Hadarchaeum</taxon>
    </lineage>
</organism>
<proteinExistence type="predicted"/>
<dbReference type="AlphaFoldDB" id="A0A147JYI7"/>
<dbReference type="EMBL" id="LQMQ01000018">
    <property type="protein sequence ID" value="KUO41626.1"/>
    <property type="molecule type" value="Genomic_DNA"/>
</dbReference>
<name>A0A147JYI7_HADYE</name>
<evidence type="ECO:0000313" key="1">
    <source>
        <dbReference type="EMBL" id="KUO41626.1"/>
    </source>
</evidence>
<gene>
    <name evidence="1" type="ORF">APZ16_00095</name>
</gene>
<dbReference type="Proteomes" id="UP000074294">
    <property type="component" value="Unassembled WGS sequence"/>
</dbReference>
<comment type="caution">
    <text evidence="1">The sequence shown here is derived from an EMBL/GenBank/DDBJ whole genome shotgun (WGS) entry which is preliminary data.</text>
</comment>
<sequence>MPPGAVKLHDQGLAVSFSKNVQDPQLELSVEYLYQRATLATPESASDAVAVIVKGTEVRQYGEIAPTDEEGGVTSTVSVSETIVDQFPAASLALTEIVWVPSASAGVVNVKLTERAGVKASTSAQVPPSTLYSMSTTFVNASVAVPE</sequence>
<protein>
    <submittedName>
        <fullName evidence="1">Uncharacterized protein</fullName>
    </submittedName>
</protein>
<evidence type="ECO:0000313" key="2">
    <source>
        <dbReference type="Proteomes" id="UP000074294"/>
    </source>
</evidence>